<dbReference type="Pfam" id="PF16409">
    <property type="entry name" value="DUF5017"/>
    <property type="match status" value="1"/>
</dbReference>
<dbReference type="OrthoDB" id="770464at2"/>
<dbReference type="Proteomes" id="UP000192756">
    <property type="component" value="Unassembled WGS sequence"/>
</dbReference>
<evidence type="ECO:0000256" key="1">
    <source>
        <dbReference type="SAM" id="SignalP"/>
    </source>
</evidence>
<dbReference type="STRING" id="151894.SAMN04488524_3425"/>
<dbReference type="EMBL" id="FWXT01000002">
    <property type="protein sequence ID" value="SMC90355.1"/>
    <property type="molecule type" value="Genomic_DNA"/>
</dbReference>
<dbReference type="InterPro" id="IPR032185">
    <property type="entry name" value="DUF5017"/>
</dbReference>
<dbReference type="AlphaFoldDB" id="A0A1W2CYG5"/>
<reference evidence="4" key="1">
    <citation type="submission" date="2017-04" db="EMBL/GenBank/DDBJ databases">
        <authorList>
            <person name="Varghese N."/>
            <person name="Submissions S."/>
        </authorList>
    </citation>
    <scope>NUCLEOTIDE SEQUENCE [LARGE SCALE GENOMIC DNA]</scope>
    <source>
        <strain evidence="4">DSM 12126</strain>
    </source>
</reference>
<feature type="chain" id="PRO_5012596779" description="DUF5017 domain-containing protein" evidence="1">
    <location>
        <begin position="19"/>
        <end position="131"/>
    </location>
</feature>
<feature type="signal peptide" evidence="1">
    <location>
        <begin position="1"/>
        <end position="18"/>
    </location>
</feature>
<organism evidence="3 4">
    <name type="scientific">Pedobacter africanus</name>
    <dbReference type="NCBI Taxonomy" id="151894"/>
    <lineage>
        <taxon>Bacteria</taxon>
        <taxon>Pseudomonadati</taxon>
        <taxon>Bacteroidota</taxon>
        <taxon>Sphingobacteriia</taxon>
        <taxon>Sphingobacteriales</taxon>
        <taxon>Sphingobacteriaceae</taxon>
        <taxon>Pedobacter</taxon>
    </lineage>
</organism>
<evidence type="ECO:0000259" key="2">
    <source>
        <dbReference type="Pfam" id="PF16409"/>
    </source>
</evidence>
<keyword evidence="1" id="KW-0732">Signal</keyword>
<accession>A0A1W2CYG5</accession>
<name>A0A1W2CYG5_9SPHI</name>
<evidence type="ECO:0000313" key="4">
    <source>
        <dbReference type="Proteomes" id="UP000192756"/>
    </source>
</evidence>
<protein>
    <recommendedName>
        <fullName evidence="2">DUF5017 domain-containing protein</fullName>
    </recommendedName>
</protein>
<dbReference type="RefSeq" id="WP_084240205.1">
    <property type="nucleotide sequence ID" value="NZ_FWXT01000002.1"/>
</dbReference>
<evidence type="ECO:0000313" key="3">
    <source>
        <dbReference type="EMBL" id="SMC90355.1"/>
    </source>
</evidence>
<gene>
    <name evidence="3" type="ORF">SAMN04488524_3425</name>
</gene>
<keyword evidence="4" id="KW-1185">Reference proteome</keyword>
<sequence>MKKILLLYVFLMTLFACNKKEVQPPNFNVSIDQGKTTFKVDEQINFNFAGNPNYITFYSGEDGRMYEFRDRITSGARSDIGVPLQNMTTQLLTYPYSYAKAGTYRATFVVSNTNVYRSISDVKEIVLTIVP</sequence>
<proteinExistence type="predicted"/>
<feature type="domain" description="DUF5017" evidence="2">
    <location>
        <begin position="16"/>
        <end position="77"/>
    </location>
</feature>
<dbReference type="PROSITE" id="PS51257">
    <property type="entry name" value="PROKAR_LIPOPROTEIN"/>
    <property type="match status" value="1"/>
</dbReference>